<dbReference type="Pfam" id="PF00072">
    <property type="entry name" value="Response_reg"/>
    <property type="match status" value="1"/>
</dbReference>
<dbReference type="CDD" id="cd17535">
    <property type="entry name" value="REC_NarL-like"/>
    <property type="match status" value="1"/>
</dbReference>
<dbReference type="EMBL" id="RPOK01000001">
    <property type="protein sequence ID" value="RPJ68637.1"/>
    <property type="molecule type" value="Genomic_DNA"/>
</dbReference>
<dbReference type="GO" id="GO:0000160">
    <property type="term" value="P:phosphorelay signal transduction system"/>
    <property type="evidence" value="ECO:0007669"/>
    <property type="project" value="InterPro"/>
</dbReference>
<organism evidence="6 7">
    <name type="scientific">Alteromonas sediminis</name>
    <dbReference type="NCBI Taxonomy" id="2259342"/>
    <lineage>
        <taxon>Bacteria</taxon>
        <taxon>Pseudomonadati</taxon>
        <taxon>Pseudomonadota</taxon>
        <taxon>Gammaproteobacteria</taxon>
        <taxon>Alteromonadales</taxon>
        <taxon>Alteromonadaceae</taxon>
        <taxon>Alteromonas/Salinimonas group</taxon>
        <taxon>Alteromonas</taxon>
    </lineage>
</organism>
<protein>
    <submittedName>
        <fullName evidence="6">DNA-binding response regulator</fullName>
    </submittedName>
</protein>
<dbReference type="AlphaFoldDB" id="A0A3N5Y3K5"/>
<name>A0A3N5Y3K5_9ALTE</name>
<evidence type="ECO:0000259" key="5">
    <source>
        <dbReference type="PROSITE" id="PS50110"/>
    </source>
</evidence>
<accession>A0A3N5Y3K5</accession>
<reference evidence="6 7" key="1">
    <citation type="submission" date="2018-11" db="EMBL/GenBank/DDBJ databases">
        <authorList>
            <person name="Ye M.-Q."/>
            <person name="Du Z.-J."/>
        </authorList>
    </citation>
    <scope>NUCLEOTIDE SEQUENCE [LARGE SCALE GENOMIC DNA]</scope>
    <source>
        <strain evidence="6 7">U0105</strain>
    </source>
</reference>
<dbReference type="InterPro" id="IPR000792">
    <property type="entry name" value="Tscrpt_reg_LuxR_C"/>
</dbReference>
<feature type="domain" description="Response regulatory" evidence="5">
    <location>
        <begin position="5"/>
        <end position="121"/>
    </location>
</feature>
<dbReference type="SMART" id="SM00448">
    <property type="entry name" value="REC"/>
    <property type="match status" value="1"/>
</dbReference>
<dbReference type="PANTHER" id="PTHR45566:SF1">
    <property type="entry name" value="HTH-TYPE TRANSCRIPTIONAL REGULATOR YHJB-RELATED"/>
    <property type="match status" value="1"/>
</dbReference>
<dbReference type="Proteomes" id="UP000275281">
    <property type="component" value="Unassembled WGS sequence"/>
</dbReference>
<comment type="caution">
    <text evidence="6">The sequence shown here is derived from an EMBL/GenBank/DDBJ whole genome shotgun (WGS) entry which is preliminary data.</text>
</comment>
<dbReference type="GO" id="GO:0003677">
    <property type="term" value="F:DNA binding"/>
    <property type="evidence" value="ECO:0007669"/>
    <property type="project" value="UniProtKB-KW"/>
</dbReference>
<dbReference type="InterPro" id="IPR036388">
    <property type="entry name" value="WH-like_DNA-bd_sf"/>
</dbReference>
<dbReference type="PANTHER" id="PTHR45566">
    <property type="entry name" value="HTH-TYPE TRANSCRIPTIONAL REGULATOR YHJB-RELATED"/>
    <property type="match status" value="1"/>
</dbReference>
<evidence type="ECO:0000256" key="3">
    <source>
        <dbReference type="PROSITE-ProRule" id="PRU00169"/>
    </source>
</evidence>
<keyword evidence="2 6" id="KW-0238">DNA-binding</keyword>
<dbReference type="SUPFAM" id="SSF46894">
    <property type="entry name" value="C-terminal effector domain of the bipartite response regulators"/>
    <property type="match status" value="1"/>
</dbReference>
<dbReference type="PROSITE" id="PS50110">
    <property type="entry name" value="RESPONSE_REGULATORY"/>
    <property type="match status" value="1"/>
</dbReference>
<dbReference type="Pfam" id="PF00196">
    <property type="entry name" value="GerE"/>
    <property type="match status" value="1"/>
</dbReference>
<dbReference type="PRINTS" id="PR00038">
    <property type="entry name" value="HTHLUXR"/>
</dbReference>
<sequence length="210" mass="23397">MPNIRILSIDDHPIFTNGLSVALQTKMREIEVQAIAEPLAALKKIQKESFDLLILDFCMPGLDGISFLRAMDARALVVPVILMTANNDLAIFEQALSLGVVGIISKNANIEEVVMAIDNVMRGEIYISSNLKERLNQVGKFSLDNTQTVLTERQLEILNMVKRGLTNEQIGNVLFISERTVKSHLQTIFKILNVKNRVSCVQKCSDMGLL</sequence>
<dbReference type="GO" id="GO:0006355">
    <property type="term" value="P:regulation of DNA-templated transcription"/>
    <property type="evidence" value="ECO:0007669"/>
    <property type="project" value="InterPro"/>
</dbReference>
<dbReference type="InterPro" id="IPR058245">
    <property type="entry name" value="NreC/VraR/RcsB-like_REC"/>
</dbReference>
<evidence type="ECO:0000313" key="7">
    <source>
        <dbReference type="Proteomes" id="UP000275281"/>
    </source>
</evidence>
<gene>
    <name evidence="6" type="ORF">DRW07_04340</name>
</gene>
<dbReference type="PROSITE" id="PS50043">
    <property type="entry name" value="HTH_LUXR_2"/>
    <property type="match status" value="1"/>
</dbReference>
<dbReference type="SMART" id="SM00421">
    <property type="entry name" value="HTH_LUXR"/>
    <property type="match status" value="1"/>
</dbReference>
<feature type="domain" description="HTH luxR-type" evidence="4">
    <location>
        <begin position="143"/>
        <end position="208"/>
    </location>
</feature>
<dbReference type="CDD" id="cd06170">
    <property type="entry name" value="LuxR_C_like"/>
    <property type="match status" value="1"/>
</dbReference>
<dbReference type="InterPro" id="IPR001789">
    <property type="entry name" value="Sig_transdc_resp-reg_receiver"/>
</dbReference>
<evidence type="ECO:0000256" key="2">
    <source>
        <dbReference type="ARBA" id="ARBA00023125"/>
    </source>
</evidence>
<dbReference type="InterPro" id="IPR051015">
    <property type="entry name" value="EvgA-like"/>
</dbReference>
<dbReference type="Gene3D" id="3.40.50.2300">
    <property type="match status" value="1"/>
</dbReference>
<feature type="modified residue" description="4-aspartylphosphate" evidence="3">
    <location>
        <position position="56"/>
    </location>
</feature>
<dbReference type="RefSeq" id="WP_124026638.1">
    <property type="nucleotide sequence ID" value="NZ_JBHRSN010000005.1"/>
</dbReference>
<evidence type="ECO:0000313" key="6">
    <source>
        <dbReference type="EMBL" id="RPJ68637.1"/>
    </source>
</evidence>
<dbReference type="InterPro" id="IPR011006">
    <property type="entry name" value="CheY-like_superfamily"/>
</dbReference>
<evidence type="ECO:0000256" key="1">
    <source>
        <dbReference type="ARBA" id="ARBA00022553"/>
    </source>
</evidence>
<keyword evidence="7" id="KW-1185">Reference proteome</keyword>
<evidence type="ECO:0000259" key="4">
    <source>
        <dbReference type="PROSITE" id="PS50043"/>
    </source>
</evidence>
<dbReference type="OrthoDB" id="9814495at2"/>
<keyword evidence="1 3" id="KW-0597">Phosphoprotein</keyword>
<proteinExistence type="predicted"/>
<dbReference type="InterPro" id="IPR016032">
    <property type="entry name" value="Sig_transdc_resp-reg_C-effctor"/>
</dbReference>
<dbReference type="Gene3D" id="1.10.10.10">
    <property type="entry name" value="Winged helix-like DNA-binding domain superfamily/Winged helix DNA-binding domain"/>
    <property type="match status" value="1"/>
</dbReference>
<dbReference type="SUPFAM" id="SSF52172">
    <property type="entry name" value="CheY-like"/>
    <property type="match status" value="1"/>
</dbReference>